<feature type="coiled-coil region" evidence="1">
    <location>
        <begin position="100"/>
        <end position="127"/>
    </location>
</feature>
<dbReference type="OrthoDB" id="167162at2759"/>
<evidence type="ECO:0000256" key="1">
    <source>
        <dbReference type="SAM" id="Coils"/>
    </source>
</evidence>
<gene>
    <name evidence="3" type="ORF">PR002_g26945</name>
</gene>
<accession>A0A6A3HTK9</accession>
<dbReference type="Proteomes" id="UP000435112">
    <property type="component" value="Unassembled WGS sequence"/>
</dbReference>
<dbReference type="InterPro" id="IPR000477">
    <property type="entry name" value="RT_dom"/>
</dbReference>
<name>A0A6A3HTK9_9STRA</name>
<dbReference type="AlphaFoldDB" id="A0A6A3HTK9"/>
<evidence type="ECO:0000313" key="4">
    <source>
        <dbReference type="Proteomes" id="UP000435112"/>
    </source>
</evidence>
<organism evidence="3 4">
    <name type="scientific">Phytophthora rubi</name>
    <dbReference type="NCBI Taxonomy" id="129364"/>
    <lineage>
        <taxon>Eukaryota</taxon>
        <taxon>Sar</taxon>
        <taxon>Stramenopiles</taxon>
        <taxon>Oomycota</taxon>
        <taxon>Peronosporomycetes</taxon>
        <taxon>Peronosporales</taxon>
        <taxon>Peronosporaceae</taxon>
        <taxon>Phytophthora</taxon>
    </lineage>
</organism>
<sequence>MATTQVDKAGLQSDHQGVILHLRSPSNPIRRHKEKRVFPVPNYARARADDTVLGELKALSDRLESGFTTALQAAKLWDQTKRRVAVGLLNAVRAAKKSKKKTYRKKIKRMYRRLDRTKELARAASQQANQDLQQLCHAKLVRLTQRIATTKREWIRAKSQRLFRSHTWREGKTTKTFFKRISCKFGDNIIPALRHHSGIAVTDPQAKADTLADAWSSIMRGVPASSSAVERVTRWMEQDTGDDTAMLADAEMITETAVRMALRECKMDKACGPDKLGNDWYRAYEDALVPILTRLYKLWYTEQVFPDSFLEANIFCLKKSGDGGDPLNYRPLALLNTDYKILTRLLTTQVRTTLARRISIFQQGFVPGRQIHATIDYFAAAQRMALCSDDARDALALLLDFAKAYDSLDRQFLYAVLRRHGYPRHFVQVIEKLHTGTNVRFLANGTRSRTVMVTRGIRQGCPLAPLLFILALEPLYRRLEKGAVHQGITLKTCTATAALRVAGYADDTAIYLRSPAELEVALATITDFGAASGLHLNCSKTVAIALYTDGLRSSTPWTGPAYKQEVAQRQATRGTLRDSSYKFEYGGPASALSQWINVLSLRRQ</sequence>
<comment type="caution">
    <text evidence="3">The sequence shown here is derived from an EMBL/GenBank/DDBJ whole genome shotgun (WGS) entry which is preliminary data.</text>
</comment>
<evidence type="ECO:0000259" key="2">
    <source>
        <dbReference type="PROSITE" id="PS50878"/>
    </source>
</evidence>
<reference evidence="3 4" key="1">
    <citation type="submission" date="2018-09" db="EMBL/GenBank/DDBJ databases">
        <title>Genomic investigation of the strawberry pathogen Phytophthora fragariae indicates pathogenicity is determined by transcriptional variation in three key races.</title>
        <authorList>
            <person name="Adams T.M."/>
            <person name="Armitage A.D."/>
            <person name="Sobczyk M.K."/>
            <person name="Bates H.J."/>
            <person name="Dunwell J.M."/>
            <person name="Nellist C.F."/>
            <person name="Harrison R.J."/>
        </authorList>
    </citation>
    <scope>NUCLEOTIDE SEQUENCE [LARGE SCALE GENOMIC DNA]</scope>
    <source>
        <strain evidence="3 4">SCRP324</strain>
    </source>
</reference>
<evidence type="ECO:0000313" key="3">
    <source>
        <dbReference type="EMBL" id="KAE8971038.1"/>
    </source>
</evidence>
<dbReference type="PANTHER" id="PTHR19446">
    <property type="entry name" value="REVERSE TRANSCRIPTASES"/>
    <property type="match status" value="1"/>
</dbReference>
<keyword evidence="1" id="KW-0175">Coiled coil</keyword>
<feature type="domain" description="Reverse transcriptase" evidence="2">
    <location>
        <begin position="298"/>
        <end position="562"/>
    </location>
</feature>
<proteinExistence type="predicted"/>
<protein>
    <recommendedName>
        <fullName evidence="2">Reverse transcriptase domain-containing protein</fullName>
    </recommendedName>
</protein>
<dbReference type="Pfam" id="PF00078">
    <property type="entry name" value="RVT_1"/>
    <property type="match status" value="1"/>
</dbReference>
<dbReference type="CDD" id="cd01650">
    <property type="entry name" value="RT_nLTR_like"/>
    <property type="match status" value="1"/>
</dbReference>
<dbReference type="PROSITE" id="PS50878">
    <property type="entry name" value="RT_POL"/>
    <property type="match status" value="1"/>
</dbReference>
<dbReference type="InterPro" id="IPR043502">
    <property type="entry name" value="DNA/RNA_pol_sf"/>
</dbReference>
<dbReference type="SUPFAM" id="SSF56672">
    <property type="entry name" value="DNA/RNA polymerases"/>
    <property type="match status" value="1"/>
</dbReference>
<dbReference type="EMBL" id="QXFU01004046">
    <property type="protein sequence ID" value="KAE8971038.1"/>
    <property type="molecule type" value="Genomic_DNA"/>
</dbReference>